<keyword evidence="1" id="KW-0812">Transmembrane</keyword>
<keyword evidence="1" id="KW-1133">Transmembrane helix</keyword>
<organism evidence="2">
    <name type="scientific">hydrothermal vent metagenome</name>
    <dbReference type="NCBI Taxonomy" id="652676"/>
    <lineage>
        <taxon>unclassified sequences</taxon>
        <taxon>metagenomes</taxon>
        <taxon>ecological metagenomes</taxon>
    </lineage>
</organism>
<feature type="non-terminal residue" evidence="2">
    <location>
        <position position="1"/>
    </location>
</feature>
<evidence type="ECO:0000313" key="2">
    <source>
        <dbReference type="EMBL" id="VAX03954.1"/>
    </source>
</evidence>
<sequence>AYSQHLVTITDFIFTLVGVILVLASGYIMAEKFGGVNGTSWLIAGLGLFSLSAVIWIVILIPIQVMQSRMARSFKDGGNIPRRYWMLSKIWLFAGTIATILPFSVLYFMVIKP</sequence>
<proteinExistence type="predicted"/>
<dbReference type="EMBL" id="UOFW01000069">
    <property type="protein sequence ID" value="VAX03954.1"/>
    <property type="molecule type" value="Genomic_DNA"/>
</dbReference>
<gene>
    <name evidence="2" type="ORF">MNBD_ALPHA03-1742</name>
</gene>
<protein>
    <recommendedName>
        <fullName evidence="3">Sodium-dependent transporter</fullName>
    </recommendedName>
</protein>
<dbReference type="AlphaFoldDB" id="A0A3B1AVV4"/>
<reference evidence="2" key="1">
    <citation type="submission" date="2018-06" db="EMBL/GenBank/DDBJ databases">
        <authorList>
            <person name="Zhirakovskaya E."/>
        </authorList>
    </citation>
    <scope>NUCLEOTIDE SEQUENCE</scope>
</reference>
<name>A0A3B1AVV4_9ZZZZ</name>
<evidence type="ECO:0000256" key="1">
    <source>
        <dbReference type="SAM" id="Phobius"/>
    </source>
</evidence>
<feature type="transmembrane region" description="Helical" evidence="1">
    <location>
        <begin position="84"/>
        <end position="110"/>
    </location>
</feature>
<keyword evidence="1" id="KW-0472">Membrane</keyword>
<accession>A0A3B1AVV4</accession>
<feature type="transmembrane region" description="Helical" evidence="1">
    <location>
        <begin position="12"/>
        <end position="30"/>
    </location>
</feature>
<feature type="transmembrane region" description="Helical" evidence="1">
    <location>
        <begin position="42"/>
        <end position="63"/>
    </location>
</feature>
<dbReference type="Pfam" id="PF10027">
    <property type="entry name" value="DUF2269"/>
    <property type="match status" value="1"/>
</dbReference>
<dbReference type="InterPro" id="IPR018729">
    <property type="entry name" value="DUF2269_transmembrane"/>
</dbReference>
<evidence type="ECO:0008006" key="3">
    <source>
        <dbReference type="Google" id="ProtNLM"/>
    </source>
</evidence>